<dbReference type="Pfam" id="PF08588">
    <property type="entry name" value="Duc1"/>
    <property type="match status" value="1"/>
</dbReference>
<dbReference type="EMBL" id="BDRX01000159">
    <property type="protein sequence ID" value="GBF99476.1"/>
    <property type="molecule type" value="Genomic_DNA"/>
</dbReference>
<proteinExistence type="predicted"/>
<dbReference type="PANTHER" id="PTHR34826">
    <property type="entry name" value="UPF0590 PROTEIN C409.17C"/>
    <property type="match status" value="1"/>
</dbReference>
<keyword evidence="3" id="KW-1185">Reference proteome</keyword>
<dbReference type="Proteomes" id="UP000247498">
    <property type="component" value="Unassembled WGS sequence"/>
</dbReference>
<protein>
    <recommendedName>
        <fullName evidence="1">Domain of unknown function at the cortex 1 domain-containing protein</fullName>
    </recommendedName>
</protein>
<feature type="domain" description="Domain of unknown function at the cortex 1" evidence="1">
    <location>
        <begin position="85"/>
        <end position="324"/>
    </location>
</feature>
<organism evidence="2 3">
    <name type="scientific">Raphidocelis subcapitata</name>
    <dbReference type="NCBI Taxonomy" id="307507"/>
    <lineage>
        <taxon>Eukaryota</taxon>
        <taxon>Viridiplantae</taxon>
        <taxon>Chlorophyta</taxon>
        <taxon>core chlorophytes</taxon>
        <taxon>Chlorophyceae</taxon>
        <taxon>CS clade</taxon>
        <taxon>Sphaeropleales</taxon>
        <taxon>Selenastraceae</taxon>
        <taxon>Raphidocelis</taxon>
    </lineage>
</organism>
<dbReference type="STRING" id="307507.A0A2V0PIC9"/>
<sequence>MAPAIAVVQFSAEDPQAGLGAPVDVEVVPRRNITAKAAASAPADDRFAPHPAHAAAAPAREDFAAQGPVIATGHPGLQGVQVVDGNPDTAAHIPLNTREVELETAVFKGRLLLSVRGVPTTPAATRPGGPLAGNRRTFHVAVQGRFKAPIAASDLLSGQEMPKPPRLSAGFMHFILGGAAKVFAHTTDVFVEEGKPMHYHFPVLAAAQLINVSRPGEEPDLLAAAEDMTLWDAALSGRGGAPLPSDKRRAFFDKPSHLAGREIGTDLVWTMHITQSLIDFSTYKLGLPGVPVHIDLVPVLDAQPLQIMAKTGKTGDYVFNVLMWNDRLLHSAEKHDNPEEALSGYTRIKDKFKGLLGW</sequence>
<gene>
    <name evidence="2" type="ORF">Rsub_12144</name>
</gene>
<dbReference type="InterPro" id="IPR013897">
    <property type="entry name" value="Duc1"/>
</dbReference>
<comment type="caution">
    <text evidence="2">The sequence shown here is derived from an EMBL/GenBank/DDBJ whole genome shotgun (WGS) entry which is preliminary data.</text>
</comment>
<dbReference type="OrthoDB" id="42898at2759"/>
<name>A0A2V0PIC9_9CHLO</name>
<dbReference type="AlphaFoldDB" id="A0A2V0PIC9"/>
<accession>A0A2V0PIC9</accession>
<evidence type="ECO:0000313" key="2">
    <source>
        <dbReference type="EMBL" id="GBF99476.1"/>
    </source>
</evidence>
<evidence type="ECO:0000259" key="1">
    <source>
        <dbReference type="Pfam" id="PF08588"/>
    </source>
</evidence>
<dbReference type="InParanoid" id="A0A2V0PIC9"/>
<reference evidence="2 3" key="1">
    <citation type="journal article" date="2018" name="Sci. Rep.">
        <title>Raphidocelis subcapitata (=Pseudokirchneriella subcapitata) provides an insight into genome evolution and environmental adaptations in the Sphaeropleales.</title>
        <authorList>
            <person name="Suzuki S."/>
            <person name="Yamaguchi H."/>
            <person name="Nakajima N."/>
            <person name="Kawachi M."/>
        </authorList>
    </citation>
    <scope>NUCLEOTIDE SEQUENCE [LARGE SCALE GENOMIC DNA]</scope>
    <source>
        <strain evidence="2 3">NIES-35</strain>
    </source>
</reference>
<dbReference type="PANTHER" id="PTHR34826:SF2">
    <property type="entry name" value="UPF0590 PROTEIN C409.17C"/>
    <property type="match status" value="1"/>
</dbReference>
<evidence type="ECO:0000313" key="3">
    <source>
        <dbReference type="Proteomes" id="UP000247498"/>
    </source>
</evidence>